<dbReference type="EC" id="2.1.1.220" evidence="1"/>
<evidence type="ECO:0000313" key="11">
    <source>
        <dbReference type="Proteomes" id="UP000016931"/>
    </source>
</evidence>
<keyword evidence="6" id="KW-0819">tRNA processing</keyword>
<evidence type="ECO:0000256" key="3">
    <source>
        <dbReference type="ARBA" id="ARBA00022603"/>
    </source>
</evidence>
<evidence type="ECO:0000259" key="9">
    <source>
        <dbReference type="Pfam" id="PF08704"/>
    </source>
</evidence>
<evidence type="ECO:0000256" key="1">
    <source>
        <dbReference type="ARBA" id="ARBA00012796"/>
    </source>
</evidence>
<dbReference type="SUPFAM" id="SSF53335">
    <property type="entry name" value="S-adenosyl-L-methionine-dependent methyltransferases"/>
    <property type="match status" value="1"/>
</dbReference>
<keyword evidence="3 10" id="KW-0489">Methyltransferase</keyword>
<dbReference type="EMBL" id="KB456260">
    <property type="protein sequence ID" value="EMF16979.1"/>
    <property type="molecule type" value="Genomic_DNA"/>
</dbReference>
<dbReference type="Gene3D" id="3.10.330.20">
    <property type="match status" value="1"/>
</dbReference>
<keyword evidence="5" id="KW-0949">S-adenosyl-L-methionine</keyword>
<keyword evidence="4 10" id="KW-0808">Transferase</keyword>
<dbReference type="GeneID" id="27900589"/>
<dbReference type="OMA" id="FYVGHVE"/>
<dbReference type="GO" id="GO:0160107">
    <property type="term" value="F:tRNA (adenine(58)-N1)-methyltransferase activity"/>
    <property type="evidence" value="ECO:0007669"/>
    <property type="project" value="UniProtKB-EC"/>
</dbReference>
<evidence type="ECO:0000256" key="6">
    <source>
        <dbReference type="ARBA" id="ARBA00022694"/>
    </source>
</evidence>
<dbReference type="GO" id="GO:0030488">
    <property type="term" value="P:tRNA methylation"/>
    <property type="evidence" value="ECO:0007669"/>
    <property type="project" value="InterPro"/>
</dbReference>
<sequence length="386" mass="42788">MRLLRGSPSSAATLSRSALHQITTSACWTRTSTRRRLFSDRPFQADDLVLLRNKNDRTAPPILSKPLKPGRRIESHRGVVLHDDLIGRRVRDVVRAQTPRSTKGTVGAEYRLHQVTLDDYCRLSRRLVTPIYPADANVICSLLNLHPSSPGTEGDDPIEILEAGTGHGALTMYLSRAIWNSHAVLHTIEISPKFSAHAQDVISAFRGGIYAQNVKFHVGDVSEWIAEEKCSRGADGEPFLAHAFLDLPNADAHVETLAGALQIDGMLIVFTPSISQITELAMKIKDQGIQLDLEKVIELGVNGSSGGREWDVRFVRTRAEQRKEIEQEELATTEDSQHSGHEPRDAESAPVHAEAVKWSSICRPKVGDRIIGGGFLGVWRKQRDMR</sequence>
<dbReference type="GO" id="GO:0031515">
    <property type="term" value="C:tRNA (m1A) methyltransferase complex"/>
    <property type="evidence" value="ECO:0007669"/>
    <property type="project" value="InterPro"/>
</dbReference>
<evidence type="ECO:0000256" key="8">
    <source>
        <dbReference type="SAM" id="MobiDB-lite"/>
    </source>
</evidence>
<dbReference type="PROSITE" id="PS51620">
    <property type="entry name" value="SAM_TRM61"/>
    <property type="match status" value="1"/>
</dbReference>
<dbReference type="Proteomes" id="UP000016931">
    <property type="component" value="Unassembled WGS sequence"/>
</dbReference>
<evidence type="ECO:0000256" key="5">
    <source>
        <dbReference type="ARBA" id="ARBA00022691"/>
    </source>
</evidence>
<dbReference type="AlphaFoldDB" id="N1QN16"/>
<gene>
    <name evidence="10" type="ORF">SEPMUDRAFT_146093</name>
</gene>
<dbReference type="OrthoDB" id="5585464at2759"/>
<evidence type="ECO:0000313" key="10">
    <source>
        <dbReference type="EMBL" id="EMF16979.1"/>
    </source>
</evidence>
<reference evidence="10 11" key="1">
    <citation type="journal article" date="2012" name="PLoS Pathog.">
        <title>Diverse lifestyles and strategies of plant pathogenesis encoded in the genomes of eighteen Dothideomycetes fungi.</title>
        <authorList>
            <person name="Ohm R.A."/>
            <person name="Feau N."/>
            <person name="Henrissat B."/>
            <person name="Schoch C.L."/>
            <person name="Horwitz B.A."/>
            <person name="Barry K.W."/>
            <person name="Condon B.J."/>
            <person name="Copeland A.C."/>
            <person name="Dhillon B."/>
            <person name="Glaser F."/>
            <person name="Hesse C.N."/>
            <person name="Kosti I."/>
            <person name="LaButti K."/>
            <person name="Lindquist E.A."/>
            <person name="Lucas S."/>
            <person name="Salamov A.A."/>
            <person name="Bradshaw R.E."/>
            <person name="Ciuffetti L."/>
            <person name="Hamelin R.C."/>
            <person name="Kema G.H.J."/>
            <person name="Lawrence C."/>
            <person name="Scott J.A."/>
            <person name="Spatafora J.W."/>
            <person name="Turgeon B.G."/>
            <person name="de Wit P.J.G.M."/>
            <person name="Zhong S."/>
            <person name="Goodwin S.B."/>
            <person name="Grigoriev I.V."/>
        </authorList>
    </citation>
    <scope>NUCLEOTIDE SEQUENCE [LARGE SCALE GENOMIC DNA]</scope>
    <source>
        <strain evidence="10 11">SO2202</strain>
    </source>
</reference>
<keyword evidence="11" id="KW-1185">Reference proteome</keyword>
<dbReference type="PANTHER" id="PTHR12133">
    <property type="entry name" value="TRNA (ADENINE(58)-N(1))-METHYLTRANSFERASE"/>
    <property type="match status" value="1"/>
</dbReference>
<dbReference type="PROSITE" id="PS51257">
    <property type="entry name" value="PROKAR_LIPOPROTEIN"/>
    <property type="match status" value="1"/>
</dbReference>
<protein>
    <recommendedName>
        <fullName evidence="2">tRNA (adenine(58)-N(1))-methyltransferase catalytic subunit TRM61</fullName>
        <ecNumber evidence="1">2.1.1.220</ecNumber>
    </recommendedName>
    <alternativeName>
        <fullName evidence="7">tRNA(m1A58)-methyltransferase subunit TRM61</fullName>
    </alternativeName>
</protein>
<name>N1QN16_SPHMS</name>
<dbReference type="RefSeq" id="XP_016765100.1">
    <property type="nucleotide sequence ID" value="XM_016903452.1"/>
</dbReference>
<accession>N1QN16</accession>
<dbReference type="Gene3D" id="3.40.50.150">
    <property type="entry name" value="Vaccinia Virus protein VP39"/>
    <property type="match status" value="1"/>
</dbReference>
<dbReference type="InterPro" id="IPR029063">
    <property type="entry name" value="SAM-dependent_MTases_sf"/>
</dbReference>
<evidence type="ECO:0000256" key="2">
    <source>
        <dbReference type="ARBA" id="ARBA00015963"/>
    </source>
</evidence>
<evidence type="ECO:0000256" key="7">
    <source>
        <dbReference type="ARBA" id="ARBA00033309"/>
    </source>
</evidence>
<dbReference type="InterPro" id="IPR014816">
    <property type="entry name" value="tRNA_MeTrfase_Gcd14"/>
</dbReference>
<feature type="domain" description="tRNA (adenine(58)-N(1))-methyltransferase catalytic subunit TRM61 C-terminal" evidence="9">
    <location>
        <begin position="132"/>
        <end position="338"/>
    </location>
</feature>
<dbReference type="GO" id="GO:0005739">
    <property type="term" value="C:mitochondrion"/>
    <property type="evidence" value="ECO:0007669"/>
    <property type="project" value="TreeGrafter"/>
</dbReference>
<dbReference type="Pfam" id="PF08704">
    <property type="entry name" value="GCD14"/>
    <property type="match status" value="1"/>
</dbReference>
<evidence type="ECO:0000256" key="4">
    <source>
        <dbReference type="ARBA" id="ARBA00022679"/>
    </source>
</evidence>
<dbReference type="STRING" id="692275.N1QN16"/>
<proteinExistence type="predicted"/>
<dbReference type="InterPro" id="IPR049470">
    <property type="entry name" value="TRM61_C"/>
</dbReference>
<feature type="compositionally biased region" description="Basic and acidic residues" evidence="8">
    <location>
        <begin position="335"/>
        <end position="347"/>
    </location>
</feature>
<organism evidence="10 11">
    <name type="scientific">Sphaerulina musiva (strain SO2202)</name>
    <name type="common">Poplar stem canker fungus</name>
    <name type="synonym">Septoria musiva</name>
    <dbReference type="NCBI Taxonomy" id="692275"/>
    <lineage>
        <taxon>Eukaryota</taxon>
        <taxon>Fungi</taxon>
        <taxon>Dikarya</taxon>
        <taxon>Ascomycota</taxon>
        <taxon>Pezizomycotina</taxon>
        <taxon>Dothideomycetes</taxon>
        <taxon>Dothideomycetidae</taxon>
        <taxon>Mycosphaerellales</taxon>
        <taxon>Mycosphaerellaceae</taxon>
        <taxon>Sphaerulina</taxon>
    </lineage>
</organism>
<dbReference type="CDD" id="cd02440">
    <property type="entry name" value="AdoMet_MTases"/>
    <property type="match status" value="1"/>
</dbReference>
<dbReference type="HOGENOM" id="CLU_029873_1_0_1"/>
<dbReference type="PANTHER" id="PTHR12133:SF1">
    <property type="entry name" value="TRNA (ADENINE(58)-N(1))-METHYLTRANSFERASE, MITOCHONDRIAL"/>
    <property type="match status" value="1"/>
</dbReference>
<feature type="region of interest" description="Disordered" evidence="8">
    <location>
        <begin position="323"/>
        <end position="351"/>
    </location>
</feature>
<dbReference type="eggNOG" id="KOG2915">
    <property type="taxonomic scope" value="Eukaryota"/>
</dbReference>